<evidence type="ECO:0000256" key="2">
    <source>
        <dbReference type="ARBA" id="ARBA00022763"/>
    </source>
</evidence>
<dbReference type="InterPro" id="IPR010760">
    <property type="entry name" value="DNA-repair_Swi5"/>
</dbReference>
<keyword evidence="6" id="KW-1185">Reference proteome</keyword>
<gene>
    <name evidence="5" type="ORF">E6O75_ATG06701</name>
</gene>
<dbReference type="STRING" id="86259.A0A4Z1P4T6"/>
<dbReference type="GO" id="GO:0000709">
    <property type="term" value="P:meiotic joint molecule formation"/>
    <property type="evidence" value="ECO:0007669"/>
    <property type="project" value="TreeGrafter"/>
</dbReference>
<protein>
    <submittedName>
        <fullName evidence="5">Uncharacterized protein</fullName>
    </submittedName>
</protein>
<dbReference type="Gene3D" id="1.20.5.170">
    <property type="match status" value="1"/>
</dbReference>
<reference evidence="5 6" key="1">
    <citation type="submission" date="2019-04" db="EMBL/GenBank/DDBJ databases">
        <title>High contiguity whole genome sequence and gene annotation resource for two Venturia nashicola isolates.</title>
        <authorList>
            <person name="Prokchorchik M."/>
            <person name="Won K."/>
            <person name="Lee Y."/>
            <person name="Choi E.D."/>
            <person name="Segonzac C."/>
            <person name="Sohn K.H."/>
        </authorList>
    </citation>
    <scope>NUCLEOTIDE SEQUENCE [LARGE SCALE GENOMIC DNA]</scope>
    <source>
        <strain evidence="5 6">PRI2</strain>
    </source>
</reference>
<dbReference type="PANTHER" id="PTHR28529">
    <property type="entry name" value="DNA REPAIR PROTEIN SWI5 HOMOLOG"/>
    <property type="match status" value="1"/>
</dbReference>
<keyword evidence="2" id="KW-0227">DNA damage</keyword>
<feature type="region of interest" description="Disordered" evidence="4">
    <location>
        <begin position="121"/>
        <end position="277"/>
    </location>
</feature>
<dbReference type="Pfam" id="PF07061">
    <property type="entry name" value="Swi5"/>
    <property type="match status" value="1"/>
</dbReference>
<dbReference type="GO" id="GO:0034974">
    <property type="term" value="C:Swi5-Swi2 complex"/>
    <property type="evidence" value="ECO:0007669"/>
    <property type="project" value="TreeGrafter"/>
</dbReference>
<dbReference type="AlphaFoldDB" id="A0A4Z1P4T6"/>
<evidence type="ECO:0000256" key="1">
    <source>
        <dbReference type="ARBA" id="ARBA00008060"/>
    </source>
</evidence>
<feature type="region of interest" description="Disordered" evidence="4">
    <location>
        <begin position="1"/>
        <end position="31"/>
    </location>
</feature>
<organism evidence="5 6">
    <name type="scientific">Venturia nashicola</name>
    <dbReference type="NCBI Taxonomy" id="86259"/>
    <lineage>
        <taxon>Eukaryota</taxon>
        <taxon>Fungi</taxon>
        <taxon>Dikarya</taxon>
        <taxon>Ascomycota</taxon>
        <taxon>Pezizomycotina</taxon>
        <taxon>Dothideomycetes</taxon>
        <taxon>Pleosporomycetidae</taxon>
        <taxon>Venturiales</taxon>
        <taxon>Venturiaceae</taxon>
        <taxon>Venturia</taxon>
    </lineage>
</organism>
<comment type="similarity">
    <text evidence="1">Belongs to the SWI5/SAE3 family.</text>
</comment>
<accession>A0A4Z1P4T6</accession>
<feature type="compositionally biased region" description="Polar residues" evidence="4">
    <location>
        <begin position="262"/>
        <end position="277"/>
    </location>
</feature>
<evidence type="ECO:0000313" key="5">
    <source>
        <dbReference type="EMBL" id="TID19363.1"/>
    </source>
</evidence>
<proteinExistence type="inferred from homology"/>
<dbReference type="GO" id="GO:0032798">
    <property type="term" value="C:Swi5-Sfr1 complex"/>
    <property type="evidence" value="ECO:0007669"/>
    <property type="project" value="TreeGrafter"/>
</dbReference>
<evidence type="ECO:0000256" key="3">
    <source>
        <dbReference type="ARBA" id="ARBA00023204"/>
    </source>
</evidence>
<comment type="caution">
    <text evidence="5">The sequence shown here is derived from an EMBL/GenBank/DDBJ whole genome shotgun (WGS) entry which is preliminary data.</text>
</comment>
<dbReference type="PANTHER" id="PTHR28529:SF2">
    <property type="entry name" value="DNA REPAIR PROTEIN SWI5 HOMOLOG"/>
    <property type="match status" value="1"/>
</dbReference>
<sequence length="469" mass="51336">MSKQSAALESDTEDAAPVEVLQPIDTSRKQGETVFREIADSDAEDDAMDIDDEKPMMASTVTFAIQEPTEQSGETLGSNATFEFEEYRPSSFVEPAPVSSSARQASLELEMEIDNNIADKSLEQSGSNTNPLHEEANLPSAIRVGTTESLSMAYDGPRTNTAGNKASFERRNGTEPESSLSEADRPKHLREDTENSKLDDRLEPQTVEVEPSQKATKPEFHEPQIGLNKRSQQTLPADATIISDVPNNDPRRVESPDLRSAEASTFDSLTSAANPSSDALTEVRSGAHKASQNMNEVEAISASSFSERSLDAPTSDAKEQLEVRNLAKPQAKQTPEQKRMSSLQTRNITLTQTLTSLSQQRTALLYSLSTRLSPYTLADIPSVLKPYRSTKIYTPSTAAHTTPLPAPIAPDDDAKLMAEAREVIKDHIGRLHRYNEIRDVGQGLIGMIADQRGKRIVDCMDEFGVEVGD</sequence>
<dbReference type="EMBL" id="SNSC02000012">
    <property type="protein sequence ID" value="TID19363.1"/>
    <property type="molecule type" value="Genomic_DNA"/>
</dbReference>
<evidence type="ECO:0000256" key="4">
    <source>
        <dbReference type="SAM" id="MobiDB-lite"/>
    </source>
</evidence>
<keyword evidence="3" id="KW-0234">DNA repair</keyword>
<evidence type="ECO:0000313" key="6">
    <source>
        <dbReference type="Proteomes" id="UP000298493"/>
    </source>
</evidence>
<feature type="compositionally biased region" description="Basic and acidic residues" evidence="4">
    <location>
        <begin position="182"/>
        <end position="203"/>
    </location>
</feature>
<dbReference type="Proteomes" id="UP000298493">
    <property type="component" value="Unassembled WGS sequence"/>
</dbReference>
<name>A0A4Z1P4T6_9PEZI</name>
<feature type="compositionally biased region" description="Basic and acidic residues" evidence="4">
    <location>
        <begin position="249"/>
        <end position="260"/>
    </location>
</feature>
<dbReference type="GO" id="GO:0010772">
    <property type="term" value="P:meiotic DNA recombinase assembly involved in reciprocal meiotic recombination"/>
    <property type="evidence" value="ECO:0007669"/>
    <property type="project" value="TreeGrafter"/>
</dbReference>